<dbReference type="Proteomes" id="UP000678393">
    <property type="component" value="Unassembled WGS sequence"/>
</dbReference>
<gene>
    <name evidence="5" type="ORF">CUNI_LOCUS10005</name>
</gene>
<dbReference type="PANTHER" id="PTHR10903">
    <property type="entry name" value="GTPASE, IMAP FAMILY MEMBER-RELATED"/>
    <property type="match status" value="1"/>
</dbReference>
<dbReference type="Pfam" id="PF04548">
    <property type="entry name" value="AIG1"/>
    <property type="match status" value="1"/>
</dbReference>
<dbReference type="InterPro" id="IPR045058">
    <property type="entry name" value="GIMA/IAN/Toc"/>
</dbReference>
<feature type="non-terminal residue" evidence="5">
    <location>
        <position position="1"/>
    </location>
</feature>
<keyword evidence="2" id="KW-0547">Nucleotide-binding</keyword>
<evidence type="ECO:0000313" key="5">
    <source>
        <dbReference type="EMBL" id="CAG5124447.1"/>
    </source>
</evidence>
<organism evidence="5 6">
    <name type="scientific">Candidula unifasciata</name>
    <dbReference type="NCBI Taxonomy" id="100452"/>
    <lineage>
        <taxon>Eukaryota</taxon>
        <taxon>Metazoa</taxon>
        <taxon>Spiralia</taxon>
        <taxon>Lophotrochozoa</taxon>
        <taxon>Mollusca</taxon>
        <taxon>Gastropoda</taxon>
        <taxon>Heterobranchia</taxon>
        <taxon>Euthyneura</taxon>
        <taxon>Panpulmonata</taxon>
        <taxon>Eupulmonata</taxon>
        <taxon>Stylommatophora</taxon>
        <taxon>Helicina</taxon>
        <taxon>Helicoidea</taxon>
        <taxon>Geomitridae</taxon>
        <taxon>Candidula</taxon>
    </lineage>
</organism>
<keyword evidence="3" id="KW-0342">GTP-binding</keyword>
<evidence type="ECO:0000259" key="4">
    <source>
        <dbReference type="Pfam" id="PF04548"/>
    </source>
</evidence>
<comment type="caution">
    <text evidence="5">The sequence shown here is derived from an EMBL/GenBank/DDBJ whole genome shotgun (WGS) entry which is preliminary data.</text>
</comment>
<feature type="non-terminal residue" evidence="5">
    <location>
        <position position="249"/>
    </location>
</feature>
<dbReference type="EMBL" id="CAJHNH020001779">
    <property type="protein sequence ID" value="CAG5124447.1"/>
    <property type="molecule type" value="Genomic_DNA"/>
</dbReference>
<dbReference type="InterPro" id="IPR006703">
    <property type="entry name" value="G_AIG1"/>
</dbReference>
<dbReference type="GO" id="GO:0005525">
    <property type="term" value="F:GTP binding"/>
    <property type="evidence" value="ECO:0007669"/>
    <property type="project" value="UniProtKB-KW"/>
</dbReference>
<evidence type="ECO:0000256" key="1">
    <source>
        <dbReference type="ARBA" id="ARBA00008535"/>
    </source>
</evidence>
<comment type="similarity">
    <text evidence="1">Belongs to the TRAFAC class TrmE-Era-EngA-EngB-Septin-like GTPase superfamily. AIG1/Toc34/Toc159-like paraseptin GTPase family. IAN subfamily.</text>
</comment>
<accession>A0A8S3Z4M3</accession>
<protein>
    <recommendedName>
        <fullName evidence="4">AIG1-type G domain-containing protein</fullName>
    </recommendedName>
</protein>
<dbReference type="OrthoDB" id="431287at2759"/>
<keyword evidence="6" id="KW-1185">Reference proteome</keyword>
<name>A0A8S3Z4M3_9EUPU</name>
<reference evidence="5" key="1">
    <citation type="submission" date="2021-04" db="EMBL/GenBank/DDBJ databases">
        <authorList>
            <consortium name="Molecular Ecology Group"/>
        </authorList>
    </citation>
    <scope>NUCLEOTIDE SEQUENCE</scope>
</reference>
<evidence type="ECO:0000256" key="3">
    <source>
        <dbReference type="ARBA" id="ARBA00023134"/>
    </source>
</evidence>
<evidence type="ECO:0000256" key="2">
    <source>
        <dbReference type="ARBA" id="ARBA00022741"/>
    </source>
</evidence>
<dbReference type="InterPro" id="IPR027417">
    <property type="entry name" value="P-loop_NTPase"/>
</dbReference>
<proteinExistence type="inferred from homology"/>
<dbReference type="AlphaFoldDB" id="A0A8S3Z4M3"/>
<dbReference type="Gene3D" id="3.40.50.300">
    <property type="entry name" value="P-loop containing nucleotide triphosphate hydrolases"/>
    <property type="match status" value="1"/>
</dbReference>
<dbReference type="PANTHER" id="PTHR10903:SF184">
    <property type="entry name" value="GTP-BINDING PROTEIN A"/>
    <property type="match status" value="1"/>
</dbReference>
<evidence type="ECO:0000313" key="6">
    <source>
        <dbReference type="Proteomes" id="UP000678393"/>
    </source>
</evidence>
<sequence length="249" mass="28885">VDAPGVGHTHVSKQKAFNLHKASMEYAVAANPHGYDAFLIVVKFGVKYTKEVKETVDCFRKVFGQDFVRNFCILVFTCGDLFTQESANSWTSFEEWIDEHPGDFRDLVNECERRVILFDNVTTLTTKRNEQVLKLLKMVGNLKTRGNRYTDEDFAHAKEERQRYFVEAQRALIQEEVLKETNLILNESDNLQFVKELEIKMVRLRALQIRAQNLFTKITLQDNGTGVLNEMIDHVRWMQGYLVDPTEAN</sequence>
<feature type="domain" description="AIG1-type G" evidence="4">
    <location>
        <begin position="1"/>
        <end position="163"/>
    </location>
</feature>